<feature type="transmembrane region" description="Helical" evidence="1">
    <location>
        <begin position="57"/>
        <end position="77"/>
    </location>
</feature>
<evidence type="ECO:0000313" key="4">
    <source>
        <dbReference type="Proteomes" id="UP000237983"/>
    </source>
</evidence>
<accession>A0A2T0VHS7</accession>
<keyword evidence="1" id="KW-0472">Membrane</keyword>
<dbReference type="PANTHER" id="PTHR30590:SF3">
    <property type="entry name" value="HYPOTHETICAL MEMBRANE SPANNING PROTEIN"/>
    <property type="match status" value="1"/>
</dbReference>
<keyword evidence="1" id="KW-1133">Transmembrane helix</keyword>
<feature type="transmembrane region" description="Helical" evidence="1">
    <location>
        <begin position="335"/>
        <end position="356"/>
    </location>
</feature>
<dbReference type="InterPro" id="IPR052529">
    <property type="entry name" value="Bact_Transport_Assoc"/>
</dbReference>
<feature type="domain" description="Heparan-alpha-glucosaminide N-acetyltransferase catalytic" evidence="2">
    <location>
        <begin position="13"/>
        <end position="208"/>
    </location>
</feature>
<dbReference type="RefSeq" id="WP_106210760.1">
    <property type="nucleotide sequence ID" value="NZ_PVTL01000002.1"/>
</dbReference>
<name>A0A2T0VHS7_9MICO</name>
<keyword evidence="4" id="KW-1185">Reference proteome</keyword>
<dbReference type="Pfam" id="PF07786">
    <property type="entry name" value="HGSNAT_cat"/>
    <property type="match status" value="1"/>
</dbReference>
<gene>
    <name evidence="3" type="ORF">B0I08_102427</name>
</gene>
<feature type="transmembrane region" description="Helical" evidence="1">
    <location>
        <begin position="299"/>
        <end position="323"/>
    </location>
</feature>
<dbReference type="InterPro" id="IPR012429">
    <property type="entry name" value="HGSNAT_cat"/>
</dbReference>
<reference evidence="3 4" key="1">
    <citation type="submission" date="2018-03" db="EMBL/GenBank/DDBJ databases">
        <title>Genomic Encyclopedia of Type Strains, Phase III (KMG-III): the genomes of soil and plant-associated and newly described type strains.</title>
        <authorList>
            <person name="Whitman W."/>
        </authorList>
    </citation>
    <scope>NUCLEOTIDE SEQUENCE [LARGE SCALE GENOMIC DNA]</scope>
    <source>
        <strain evidence="3 4">CGMCC 1.12484</strain>
    </source>
</reference>
<evidence type="ECO:0000313" key="3">
    <source>
        <dbReference type="EMBL" id="PRY69750.1"/>
    </source>
</evidence>
<feature type="transmembrane region" description="Helical" evidence="1">
    <location>
        <begin position="135"/>
        <end position="156"/>
    </location>
</feature>
<proteinExistence type="predicted"/>
<feature type="transmembrane region" description="Helical" evidence="1">
    <location>
        <begin position="89"/>
        <end position="106"/>
    </location>
</feature>
<feature type="transmembrane region" description="Helical" evidence="1">
    <location>
        <begin position="269"/>
        <end position="287"/>
    </location>
</feature>
<evidence type="ECO:0000256" key="1">
    <source>
        <dbReference type="SAM" id="Phobius"/>
    </source>
</evidence>
<feature type="transmembrane region" description="Helical" evidence="1">
    <location>
        <begin position="203"/>
        <end position="227"/>
    </location>
</feature>
<feature type="transmembrane region" description="Helical" evidence="1">
    <location>
        <begin position="20"/>
        <end position="37"/>
    </location>
</feature>
<feature type="transmembrane region" description="Helical" evidence="1">
    <location>
        <begin position="112"/>
        <end position="128"/>
    </location>
</feature>
<dbReference type="Proteomes" id="UP000237983">
    <property type="component" value="Unassembled WGS sequence"/>
</dbReference>
<dbReference type="OrthoDB" id="4966979at2"/>
<evidence type="ECO:0000259" key="2">
    <source>
        <dbReference type="Pfam" id="PF07786"/>
    </source>
</evidence>
<sequence>MTSPLRPVAGPDRILGLDLARGLAVIGMFAAHVLILGEFDWTTPISWGGVVDGRSAATFALLAGVSIAIISGGVAPAEGVALTRARARILVRAALIFVLGGLLSALGTNVYIILEYYAVIFVMALPVLRWRSRSLFALAGVLALVAPIAQLVLTRLLSAAGLAELPPLTLLITGAYPAIVWFVFVLVGVGIGRLDLRVRRVQLRLLAAGVVLAVLGYTAGSVAALWLERTSLGTGTSAPSPGVYPEVSELFDLTPLLTALPHTGSPFELAGATGFAVALVALCLIVLRPGVLAAVRVILFPLVATGSMALSAYSAQIIALAVIGDGYWVQGSNNAALYLSLTLSILLLCTLWSLFLGRGPLERFLSEASRSMAERITARRPGNALPELSTGDRVRERE</sequence>
<dbReference type="AlphaFoldDB" id="A0A2T0VHS7"/>
<dbReference type="PANTHER" id="PTHR30590">
    <property type="entry name" value="INNER MEMBRANE PROTEIN"/>
    <property type="match status" value="1"/>
</dbReference>
<dbReference type="EMBL" id="PVTL01000002">
    <property type="protein sequence ID" value="PRY69750.1"/>
    <property type="molecule type" value="Genomic_DNA"/>
</dbReference>
<organism evidence="3 4">
    <name type="scientific">Glaciihabitans tibetensis</name>
    <dbReference type="NCBI Taxonomy" id="1266600"/>
    <lineage>
        <taxon>Bacteria</taxon>
        <taxon>Bacillati</taxon>
        <taxon>Actinomycetota</taxon>
        <taxon>Actinomycetes</taxon>
        <taxon>Micrococcales</taxon>
        <taxon>Microbacteriaceae</taxon>
        <taxon>Glaciihabitans</taxon>
    </lineage>
</organism>
<comment type="caution">
    <text evidence="3">The sequence shown here is derived from an EMBL/GenBank/DDBJ whole genome shotgun (WGS) entry which is preliminary data.</text>
</comment>
<feature type="transmembrane region" description="Helical" evidence="1">
    <location>
        <begin position="168"/>
        <end position="191"/>
    </location>
</feature>
<protein>
    <submittedName>
        <fullName evidence="3">Uncharacterized protein DUF1624</fullName>
    </submittedName>
</protein>
<keyword evidence="1" id="KW-0812">Transmembrane</keyword>